<evidence type="ECO:0000256" key="3">
    <source>
        <dbReference type="ARBA" id="ARBA00022448"/>
    </source>
</evidence>
<dbReference type="OrthoDB" id="77405at2759"/>
<feature type="transmembrane region" description="Helical" evidence="8">
    <location>
        <begin position="102"/>
        <end position="119"/>
    </location>
</feature>
<dbReference type="PANTHER" id="PTHR31645:SF3">
    <property type="entry name" value="OLIGOPEPTIDE TRANSPORTER"/>
    <property type="match status" value="1"/>
</dbReference>
<evidence type="ECO:0000256" key="6">
    <source>
        <dbReference type="ARBA" id="ARBA00023136"/>
    </source>
</evidence>
<comment type="subcellular location">
    <subcellularLocation>
        <location evidence="1">Membrane</location>
        <topology evidence="1">Multi-pass membrane protein</topology>
    </subcellularLocation>
</comment>
<keyword evidence="3" id="KW-0813">Transport</keyword>
<dbReference type="HOGENOM" id="CLU_010539_1_0_1"/>
<evidence type="ECO:0000256" key="5">
    <source>
        <dbReference type="ARBA" id="ARBA00022989"/>
    </source>
</evidence>
<comment type="caution">
    <text evidence="9">The sequence shown here is derived from an EMBL/GenBank/DDBJ whole genome shotgun (WGS) entry which is preliminary data.</text>
</comment>
<dbReference type="GO" id="GO:0000329">
    <property type="term" value="C:fungal-type vacuole membrane"/>
    <property type="evidence" value="ECO:0007669"/>
    <property type="project" value="TreeGrafter"/>
</dbReference>
<evidence type="ECO:0000313" key="10">
    <source>
        <dbReference type="Proteomes" id="UP000027238"/>
    </source>
</evidence>
<dbReference type="Proteomes" id="UP000027238">
    <property type="component" value="Unassembled WGS sequence"/>
</dbReference>
<dbReference type="InterPro" id="IPR004813">
    <property type="entry name" value="OPT"/>
</dbReference>
<feature type="region of interest" description="Disordered" evidence="7">
    <location>
        <begin position="1"/>
        <end position="40"/>
    </location>
</feature>
<comment type="similarity">
    <text evidence="2">Belongs to the oligopeptide OPT transporter family.</text>
</comment>
<feature type="transmembrane region" description="Helical" evidence="8">
    <location>
        <begin position="688"/>
        <end position="710"/>
    </location>
</feature>
<feature type="transmembrane region" description="Helical" evidence="8">
    <location>
        <begin position="299"/>
        <end position="326"/>
    </location>
</feature>
<evidence type="ECO:0000256" key="7">
    <source>
        <dbReference type="SAM" id="MobiDB-lite"/>
    </source>
</evidence>
<feature type="transmembrane region" description="Helical" evidence="8">
    <location>
        <begin position="431"/>
        <end position="450"/>
    </location>
</feature>
<feature type="transmembrane region" description="Helical" evidence="8">
    <location>
        <begin position="75"/>
        <end position="96"/>
    </location>
</feature>
<feature type="transmembrane region" description="Helical" evidence="8">
    <location>
        <begin position="651"/>
        <end position="676"/>
    </location>
</feature>
<dbReference type="GO" id="GO:0035673">
    <property type="term" value="F:oligopeptide transmembrane transporter activity"/>
    <property type="evidence" value="ECO:0007669"/>
    <property type="project" value="InterPro"/>
</dbReference>
<dbReference type="STRING" id="1173701.A0A066XFU8"/>
<keyword evidence="10" id="KW-1185">Reference proteome</keyword>
<gene>
    <name evidence="9" type="ORF">CSUB01_09969</name>
</gene>
<keyword evidence="5 8" id="KW-1133">Transmembrane helix</keyword>
<evidence type="ECO:0000256" key="8">
    <source>
        <dbReference type="SAM" id="Phobius"/>
    </source>
</evidence>
<feature type="transmembrane region" description="Helical" evidence="8">
    <location>
        <begin position="549"/>
        <end position="570"/>
    </location>
</feature>
<evidence type="ECO:0000313" key="9">
    <source>
        <dbReference type="EMBL" id="KDN64895.1"/>
    </source>
</evidence>
<feature type="transmembrane region" description="Helical" evidence="8">
    <location>
        <begin position="456"/>
        <end position="474"/>
    </location>
</feature>
<dbReference type="InterPro" id="IPR045035">
    <property type="entry name" value="YSL-like"/>
</dbReference>
<feature type="transmembrane region" description="Helical" evidence="8">
    <location>
        <begin position="609"/>
        <end position="630"/>
    </location>
</feature>
<evidence type="ECO:0000256" key="1">
    <source>
        <dbReference type="ARBA" id="ARBA00004141"/>
    </source>
</evidence>
<feature type="transmembrane region" description="Helical" evidence="8">
    <location>
        <begin position="140"/>
        <end position="160"/>
    </location>
</feature>
<proteinExistence type="inferred from homology"/>
<protein>
    <submittedName>
        <fullName evidence="9">Putative oligopeptide transporter</fullName>
    </submittedName>
</protein>
<dbReference type="AlphaFoldDB" id="A0A066XFU8"/>
<name>A0A066XFU8_COLSU</name>
<reference evidence="10" key="1">
    <citation type="journal article" date="2014" name="Genome Announc.">
        <title>Draft genome sequence of Colletotrichum sublineola, a destructive pathogen of cultivated sorghum.</title>
        <authorList>
            <person name="Baroncelli R."/>
            <person name="Sanz-Martin J.M."/>
            <person name="Rech G.E."/>
            <person name="Sukno S.A."/>
            <person name="Thon M.R."/>
        </authorList>
    </citation>
    <scope>NUCLEOTIDE SEQUENCE [LARGE SCALE GENOMIC DNA]</scope>
    <source>
        <strain evidence="10">TX430BB</strain>
    </source>
</reference>
<dbReference type="OMA" id="CATNLYA"/>
<dbReference type="PANTHER" id="PTHR31645">
    <property type="entry name" value="OLIGOPEPTIDE TRANSPORTER YGL114W-RELATED"/>
    <property type="match status" value="1"/>
</dbReference>
<evidence type="ECO:0000256" key="2">
    <source>
        <dbReference type="ARBA" id="ARBA00008807"/>
    </source>
</evidence>
<keyword evidence="4 8" id="KW-0812">Transmembrane</keyword>
<evidence type="ECO:0000256" key="4">
    <source>
        <dbReference type="ARBA" id="ARBA00022692"/>
    </source>
</evidence>
<accession>A0A066XFU8</accession>
<keyword evidence="6 8" id="KW-0472">Membrane</keyword>
<dbReference type="EMBL" id="JMSE01001087">
    <property type="protein sequence ID" value="KDN64895.1"/>
    <property type="molecule type" value="Genomic_DNA"/>
</dbReference>
<feature type="transmembrane region" description="Helical" evidence="8">
    <location>
        <begin position="370"/>
        <end position="389"/>
    </location>
</feature>
<dbReference type="Pfam" id="PF03169">
    <property type="entry name" value="OPT"/>
    <property type="match status" value="1"/>
</dbReference>
<dbReference type="NCBIfam" id="TIGR00728">
    <property type="entry name" value="OPT_sfam"/>
    <property type="match status" value="1"/>
</dbReference>
<organism evidence="9 10">
    <name type="scientific">Colletotrichum sublineola</name>
    <name type="common">Sorghum anthracnose fungus</name>
    <dbReference type="NCBI Taxonomy" id="1173701"/>
    <lineage>
        <taxon>Eukaryota</taxon>
        <taxon>Fungi</taxon>
        <taxon>Dikarya</taxon>
        <taxon>Ascomycota</taxon>
        <taxon>Pezizomycotina</taxon>
        <taxon>Sordariomycetes</taxon>
        <taxon>Hypocreomycetidae</taxon>
        <taxon>Glomerellales</taxon>
        <taxon>Glomerellaceae</taxon>
        <taxon>Colletotrichum</taxon>
        <taxon>Colletotrichum graminicola species complex</taxon>
    </lineage>
</organism>
<sequence length="732" mass="78555">MAEEKVTPATADSADARPSYTGSARVHPDEKGAMGGEWTEPVVDTKVPETEEHKEEDLYRPLLMDPNIPHEENILTVRAVVIGCILGSLVNASNLYLGLKTGFTFIASMFGAIFGYGFLKLLSRTNLPILGGTFGPQENSIVQAAATGAGGIAGIFVAGIPAMYRLGVMDSAPSGDIGKIFTLTICCSFFGLFFVTPLRKFFIIRTSRELKLMFPTPTATALTIRSMHAGINGAREATRKLKALGSAFGACIAHRVASYYAIGILYDWHVFTWVHIWSGYTSWAMNIESWGWYFEWTTAFIGSGMLIGMNSACSMMAGSILAWGLIGPVLVHYGECIGLDASDGDPKWNGYYSFTSLKNVGSGPPSPRYWLLWPGVMVMAGWKSICLSIHETAMKRNKRIEFFAKYAEAEQKLDADHVEDPATPEQQVKTWVWVLGLFGSIVLACIVMGVQWHVNVGVTILALVLAFLFSFLAIQIGAVTDQTPLTAAAKAAQLVIGGTTTGAGYTVKHAQRINLISAGLAAGAADVATALTSDFRTGFLLGTPPNKQFIAQAIGTFVSVWLAPGLFVLFTSAYPCITDAELDHCPFLVPSVSAWAAVAEVVTSPNVPIPLSSGIFSIVLGVLSILQVIFRHYYLTGSREKYQQWLPNWGAIALSFVIPGPVFVNAAFLGAVIAFIWRKWKPASFEIYGYAIAAGMIAGEGMGGVIGAALQLGNVSSDRYGTGGLACPVDAC</sequence>
<feature type="transmembrane region" description="Helical" evidence="8">
    <location>
        <begin position="180"/>
        <end position="198"/>
    </location>
</feature>
<dbReference type="eggNOG" id="ENOG502QUDW">
    <property type="taxonomic scope" value="Eukaryota"/>
</dbReference>